<organism evidence="2 3">
    <name type="scientific">Duganella rivi</name>
    <dbReference type="NCBI Taxonomy" id="2666083"/>
    <lineage>
        <taxon>Bacteria</taxon>
        <taxon>Pseudomonadati</taxon>
        <taxon>Pseudomonadota</taxon>
        <taxon>Betaproteobacteria</taxon>
        <taxon>Burkholderiales</taxon>
        <taxon>Oxalobacteraceae</taxon>
        <taxon>Telluria group</taxon>
        <taxon>Duganella</taxon>
    </lineage>
</organism>
<reference evidence="2 3" key="1">
    <citation type="submission" date="2019-12" db="EMBL/GenBank/DDBJ databases">
        <title>Novel species isolated from a subtropical stream in China.</title>
        <authorList>
            <person name="Lu H."/>
        </authorList>
    </citation>
    <scope>NUCLEOTIDE SEQUENCE [LARGE SCALE GENOMIC DNA]</scope>
    <source>
        <strain evidence="2 3">FT55W</strain>
    </source>
</reference>
<dbReference type="GO" id="GO:0051920">
    <property type="term" value="F:peroxiredoxin activity"/>
    <property type="evidence" value="ECO:0007669"/>
    <property type="project" value="InterPro"/>
</dbReference>
<accession>A0A7X4GM48</accession>
<dbReference type="Gene3D" id="1.20.1290.10">
    <property type="entry name" value="AhpD-like"/>
    <property type="match status" value="1"/>
</dbReference>
<dbReference type="InterPro" id="IPR029032">
    <property type="entry name" value="AhpD-like"/>
</dbReference>
<dbReference type="RefSeq" id="WP_161012572.1">
    <property type="nucleotide sequence ID" value="NZ_WWCK01000001.1"/>
</dbReference>
<dbReference type="SUPFAM" id="SSF69118">
    <property type="entry name" value="AhpD-like"/>
    <property type="match status" value="1"/>
</dbReference>
<comment type="caution">
    <text evidence="2">The sequence shown here is derived from an EMBL/GenBank/DDBJ whole genome shotgun (WGS) entry which is preliminary data.</text>
</comment>
<dbReference type="Proteomes" id="UP000450012">
    <property type="component" value="Unassembled WGS sequence"/>
</dbReference>
<evidence type="ECO:0000313" key="3">
    <source>
        <dbReference type="Proteomes" id="UP000450012"/>
    </source>
</evidence>
<sequence>MTNSNYQALERYTAQVLLGDVWNRPQLSRRDRSIITLSVLIARNQSAALPHYLDLALDHGVRPSEISAMLAHLAFYSGWGNAMAAAEAVQAVFARRGIEANAPAPAAPLPLDDSAEQRRHAIVERKYGAIAPGLVQLTRDVIFQDLWLQPELSLRDRCLVTICSVIATAQTAQLAFYLNRAMDNGVSRAELSEVMTQLALYSGWSSVYTALAVMKEVLESRPD</sequence>
<dbReference type="AlphaFoldDB" id="A0A7X4GM48"/>
<dbReference type="InterPro" id="IPR003779">
    <property type="entry name" value="CMD-like"/>
</dbReference>
<feature type="domain" description="Carboxymuconolactone decarboxylase-like" evidence="1">
    <location>
        <begin position="9"/>
        <end position="90"/>
    </location>
</feature>
<name>A0A7X4GM48_9BURK</name>
<dbReference type="Pfam" id="PF02627">
    <property type="entry name" value="CMD"/>
    <property type="match status" value="2"/>
</dbReference>
<evidence type="ECO:0000313" key="2">
    <source>
        <dbReference type="EMBL" id="MYM66012.1"/>
    </source>
</evidence>
<gene>
    <name evidence="2" type="ORF">GTP45_04060</name>
</gene>
<proteinExistence type="predicted"/>
<protein>
    <submittedName>
        <fullName evidence="2">4-carboxymuconolactone decarboxylase</fullName>
    </submittedName>
</protein>
<keyword evidence="3" id="KW-1185">Reference proteome</keyword>
<evidence type="ECO:0000259" key="1">
    <source>
        <dbReference type="Pfam" id="PF02627"/>
    </source>
</evidence>
<dbReference type="PANTHER" id="PTHR33570:SF9">
    <property type="entry name" value="BLL4600 PROTEIN"/>
    <property type="match status" value="1"/>
</dbReference>
<feature type="domain" description="Carboxymuconolactone decarboxylase-like" evidence="1">
    <location>
        <begin position="133"/>
        <end position="216"/>
    </location>
</feature>
<dbReference type="InterPro" id="IPR052512">
    <property type="entry name" value="4CMD/NDH-1_regulator"/>
</dbReference>
<dbReference type="PANTHER" id="PTHR33570">
    <property type="entry name" value="4-CARBOXYMUCONOLACTONE DECARBOXYLASE FAMILY PROTEIN"/>
    <property type="match status" value="1"/>
</dbReference>
<dbReference type="EMBL" id="WWCK01000001">
    <property type="protein sequence ID" value="MYM66012.1"/>
    <property type="molecule type" value="Genomic_DNA"/>
</dbReference>